<dbReference type="EMBL" id="BAABHM010000035">
    <property type="protein sequence ID" value="GAA4723176.1"/>
    <property type="molecule type" value="Genomic_DNA"/>
</dbReference>
<gene>
    <name evidence="1" type="ORF">GCM10023198_55030</name>
</gene>
<protein>
    <submittedName>
        <fullName evidence="1">Uncharacterized protein</fullName>
    </submittedName>
</protein>
<comment type="caution">
    <text evidence="1">The sequence shown here is derived from an EMBL/GenBank/DDBJ whole genome shotgun (WGS) entry which is preliminary data.</text>
</comment>
<accession>A0ABP8Y8R0</accession>
<dbReference type="Proteomes" id="UP001500843">
    <property type="component" value="Unassembled WGS sequence"/>
</dbReference>
<evidence type="ECO:0000313" key="2">
    <source>
        <dbReference type="Proteomes" id="UP001500843"/>
    </source>
</evidence>
<reference evidence="2" key="1">
    <citation type="journal article" date="2019" name="Int. J. Syst. Evol. Microbiol.">
        <title>The Global Catalogue of Microorganisms (GCM) 10K type strain sequencing project: providing services to taxonomists for standard genome sequencing and annotation.</title>
        <authorList>
            <consortium name="The Broad Institute Genomics Platform"/>
            <consortium name="The Broad Institute Genome Sequencing Center for Infectious Disease"/>
            <person name="Wu L."/>
            <person name="Ma J."/>
        </authorList>
    </citation>
    <scope>NUCLEOTIDE SEQUENCE [LARGE SCALE GENOMIC DNA]</scope>
    <source>
        <strain evidence="2">JCM 17975</strain>
    </source>
</reference>
<organism evidence="1 2">
    <name type="scientific">Promicromonospora umidemergens</name>
    <dbReference type="NCBI Taxonomy" id="629679"/>
    <lineage>
        <taxon>Bacteria</taxon>
        <taxon>Bacillati</taxon>
        <taxon>Actinomycetota</taxon>
        <taxon>Actinomycetes</taxon>
        <taxon>Micrococcales</taxon>
        <taxon>Promicromonosporaceae</taxon>
        <taxon>Promicromonospora</taxon>
    </lineage>
</organism>
<proteinExistence type="predicted"/>
<evidence type="ECO:0000313" key="1">
    <source>
        <dbReference type="EMBL" id="GAA4723176.1"/>
    </source>
</evidence>
<dbReference type="RefSeq" id="WP_253868528.1">
    <property type="nucleotide sequence ID" value="NZ_BAABHM010000035.1"/>
</dbReference>
<sequence length="137" mass="14879">MTSSSDIIPDQALTDEAALLAFARFLHDGVTPRRRTLWFVMLDRERRPLPVIVPVDHVPDEPDPLLVGNLGQAWHEILQDEPGASVLLMLERPGPAAGSFDDLAWRAALHTATAGHGLTLAAFFLATADGVRPLTPD</sequence>
<keyword evidence="2" id="KW-1185">Reference proteome</keyword>
<name>A0ABP8Y8R0_9MICO</name>